<reference evidence="9" key="1">
    <citation type="submission" date="2020-10" db="EMBL/GenBank/DDBJ databases">
        <authorList>
            <person name="Gilroy R."/>
        </authorList>
    </citation>
    <scope>NUCLEOTIDE SEQUENCE</scope>
    <source>
        <strain evidence="9">9366</strain>
    </source>
</reference>
<dbReference type="InterPro" id="IPR014284">
    <property type="entry name" value="RNA_pol_sigma-70_dom"/>
</dbReference>
<dbReference type="Proteomes" id="UP000824145">
    <property type="component" value="Unassembled WGS sequence"/>
</dbReference>
<dbReference type="SUPFAM" id="SSF88946">
    <property type="entry name" value="Sigma2 domain of RNA polymerase sigma factors"/>
    <property type="match status" value="1"/>
</dbReference>
<dbReference type="InterPro" id="IPR036388">
    <property type="entry name" value="WH-like_DNA-bd_sf"/>
</dbReference>
<evidence type="ECO:0000256" key="6">
    <source>
        <dbReference type="ARBA" id="ARBA00023163"/>
    </source>
</evidence>
<dbReference type="InterPro" id="IPR007627">
    <property type="entry name" value="RNA_pol_sigma70_r2"/>
</dbReference>
<protein>
    <recommendedName>
        <fullName evidence="2">RNA polymerase sigma factor SigS</fullName>
    </recommendedName>
</protein>
<keyword evidence="5" id="KW-0238">DNA-binding</keyword>
<evidence type="ECO:0000313" key="9">
    <source>
        <dbReference type="EMBL" id="HIU62485.1"/>
    </source>
</evidence>
<dbReference type="InterPro" id="IPR039425">
    <property type="entry name" value="RNA_pol_sigma-70-like"/>
</dbReference>
<dbReference type="InterPro" id="IPR013325">
    <property type="entry name" value="RNA_pol_sigma_r2"/>
</dbReference>
<evidence type="ECO:0000256" key="3">
    <source>
        <dbReference type="ARBA" id="ARBA00023015"/>
    </source>
</evidence>
<dbReference type="NCBIfam" id="TIGR02937">
    <property type="entry name" value="sigma70-ECF"/>
    <property type="match status" value="1"/>
</dbReference>
<dbReference type="SUPFAM" id="SSF46894">
    <property type="entry name" value="C-terminal effector domain of the bipartite response regulators"/>
    <property type="match status" value="1"/>
</dbReference>
<organism evidence="9 10">
    <name type="scientific">Candidatus Caccalectryoclostridium excrementigallinarum</name>
    <dbReference type="NCBI Taxonomy" id="2840710"/>
    <lineage>
        <taxon>Bacteria</taxon>
        <taxon>Bacillati</taxon>
        <taxon>Bacillota</taxon>
        <taxon>Clostridia</taxon>
        <taxon>Christensenellales</taxon>
        <taxon>Christensenellaceae</taxon>
        <taxon>Christensenellaceae incertae sedis</taxon>
        <taxon>Candidatus Caccalectryoclostridium</taxon>
    </lineage>
</organism>
<dbReference type="PIRSF" id="PIRSF002939">
    <property type="entry name" value="RNA_polymerase_sigma-H_factor"/>
    <property type="match status" value="1"/>
</dbReference>
<accession>A0A9D1ML40</accession>
<gene>
    <name evidence="9" type="ORF">IAB07_01780</name>
</gene>
<keyword evidence="3" id="KW-0805">Transcription regulation</keyword>
<dbReference type="InterPro" id="IPR016032">
    <property type="entry name" value="Sig_transdc_resp-reg_C-effctor"/>
</dbReference>
<comment type="caution">
    <text evidence="9">The sequence shown here is derived from an EMBL/GenBank/DDBJ whole genome shotgun (WGS) entry which is preliminary data.</text>
</comment>
<evidence type="ECO:0000256" key="2">
    <source>
        <dbReference type="ARBA" id="ARBA00021245"/>
    </source>
</evidence>
<dbReference type="PANTHER" id="PTHR43133:SF8">
    <property type="entry name" value="RNA POLYMERASE SIGMA FACTOR HI_1459-RELATED"/>
    <property type="match status" value="1"/>
</dbReference>
<dbReference type="Gene3D" id="1.20.120.1810">
    <property type="match status" value="1"/>
</dbReference>
<proteinExistence type="inferred from homology"/>
<dbReference type="GO" id="GO:0003677">
    <property type="term" value="F:DNA binding"/>
    <property type="evidence" value="ECO:0007669"/>
    <property type="project" value="UniProtKB-KW"/>
</dbReference>
<evidence type="ECO:0000259" key="8">
    <source>
        <dbReference type="Pfam" id="PF04542"/>
    </source>
</evidence>
<comment type="similarity">
    <text evidence="1">Belongs to the sigma-70 factor family.</text>
</comment>
<evidence type="ECO:0000256" key="7">
    <source>
        <dbReference type="ARBA" id="ARBA00024701"/>
    </source>
</evidence>
<keyword evidence="4" id="KW-0731">Sigma factor</keyword>
<evidence type="ECO:0000256" key="4">
    <source>
        <dbReference type="ARBA" id="ARBA00023082"/>
    </source>
</evidence>
<evidence type="ECO:0000256" key="5">
    <source>
        <dbReference type="ARBA" id="ARBA00023125"/>
    </source>
</evidence>
<comment type="function">
    <text evidence="7">Sigma factors are initiation factors that promote the attachment of RNA polymerase to specific initiation sites and are then released. Sigma-S contributes to the protection against external stress, thus playing a role in cellular fitness and survival.</text>
</comment>
<dbReference type="InterPro" id="IPR016371">
    <property type="entry name" value="RNA_pol_sigma-H_factor"/>
</dbReference>
<evidence type="ECO:0000313" key="10">
    <source>
        <dbReference type="Proteomes" id="UP000824145"/>
    </source>
</evidence>
<feature type="domain" description="RNA polymerase sigma-70 region 2" evidence="8">
    <location>
        <begin position="24"/>
        <end position="89"/>
    </location>
</feature>
<evidence type="ECO:0000256" key="1">
    <source>
        <dbReference type="ARBA" id="ARBA00007788"/>
    </source>
</evidence>
<dbReference type="EMBL" id="DVNJ01000006">
    <property type="protein sequence ID" value="HIU62485.1"/>
    <property type="molecule type" value="Genomic_DNA"/>
</dbReference>
<dbReference type="AlphaFoldDB" id="A0A9D1ML40"/>
<dbReference type="GO" id="GO:0016987">
    <property type="term" value="F:sigma factor activity"/>
    <property type="evidence" value="ECO:0007669"/>
    <property type="project" value="UniProtKB-KW"/>
</dbReference>
<name>A0A9D1ML40_9FIRM</name>
<reference evidence="9" key="2">
    <citation type="journal article" date="2021" name="PeerJ">
        <title>Extensive microbial diversity within the chicken gut microbiome revealed by metagenomics and culture.</title>
        <authorList>
            <person name="Gilroy R."/>
            <person name="Ravi A."/>
            <person name="Getino M."/>
            <person name="Pursley I."/>
            <person name="Horton D.L."/>
            <person name="Alikhan N.F."/>
            <person name="Baker D."/>
            <person name="Gharbi K."/>
            <person name="Hall N."/>
            <person name="Watson M."/>
            <person name="Adriaenssens E.M."/>
            <person name="Foster-Nyarko E."/>
            <person name="Jarju S."/>
            <person name="Secka A."/>
            <person name="Antonio M."/>
            <person name="Oren A."/>
            <person name="Chaudhuri R.R."/>
            <person name="La Ragione R."/>
            <person name="Hildebrand F."/>
            <person name="Pallen M.J."/>
        </authorList>
    </citation>
    <scope>NUCLEOTIDE SEQUENCE</scope>
    <source>
        <strain evidence="9">9366</strain>
    </source>
</reference>
<sequence length="181" mass="20299">MSEKQLLQKAAAGDKGAMEELLIAYMGMVKALARRYYIVGAASEDAWQEGMIGLYKAICTYKEEKGKFSAYAYACIKANILDAVKAASREKNRPLNNYVPLENTELVSSDDLTDDIGDRQLMERIRAGLNGEEEKIFGLWAEGCSYAEIAEEIKKSVKYVDNALQRIRRKAKKILSGREDI</sequence>
<dbReference type="Pfam" id="PF04542">
    <property type="entry name" value="Sigma70_r2"/>
    <property type="match status" value="1"/>
</dbReference>
<keyword evidence="6" id="KW-0804">Transcription</keyword>
<dbReference type="Gene3D" id="1.10.10.10">
    <property type="entry name" value="Winged helix-like DNA-binding domain superfamily/Winged helix DNA-binding domain"/>
    <property type="match status" value="1"/>
</dbReference>
<dbReference type="PANTHER" id="PTHR43133">
    <property type="entry name" value="RNA POLYMERASE ECF-TYPE SIGMA FACTO"/>
    <property type="match status" value="1"/>
</dbReference>
<dbReference type="GO" id="GO:0006352">
    <property type="term" value="P:DNA-templated transcription initiation"/>
    <property type="evidence" value="ECO:0007669"/>
    <property type="project" value="InterPro"/>
</dbReference>